<proteinExistence type="predicted"/>
<dbReference type="EMBL" id="JAWNGG020000159">
    <property type="protein sequence ID" value="KAK9298975.1"/>
    <property type="molecule type" value="Genomic_DNA"/>
</dbReference>
<dbReference type="AlphaFoldDB" id="A0AAW0ZMW2"/>
<name>A0AAW0ZMW2_9HYME</name>
<evidence type="ECO:0000313" key="3">
    <source>
        <dbReference type="Proteomes" id="UP001432146"/>
    </source>
</evidence>
<accession>A0AAW0ZMW2</accession>
<evidence type="ECO:0000313" key="2">
    <source>
        <dbReference type="EMBL" id="KAK9298975.1"/>
    </source>
</evidence>
<keyword evidence="1" id="KW-0732">Signal</keyword>
<evidence type="ECO:0000256" key="1">
    <source>
        <dbReference type="SAM" id="SignalP"/>
    </source>
</evidence>
<protein>
    <submittedName>
        <fullName evidence="2">Uncharacterized protein</fullName>
    </submittedName>
</protein>
<feature type="signal peptide" evidence="1">
    <location>
        <begin position="1"/>
        <end position="25"/>
    </location>
</feature>
<sequence length="88" mass="10139">MVYKRGNIILISVLMLNNIAVNVVAKEVYFNLPRNDNESAACAEESTNIFKQIVAKYYKTSTNSCDRNAKSKGKNNKLYYIIYYIYPL</sequence>
<organism evidence="2 3">
    <name type="scientific">Tetragonisca angustula</name>
    <dbReference type="NCBI Taxonomy" id="166442"/>
    <lineage>
        <taxon>Eukaryota</taxon>
        <taxon>Metazoa</taxon>
        <taxon>Ecdysozoa</taxon>
        <taxon>Arthropoda</taxon>
        <taxon>Hexapoda</taxon>
        <taxon>Insecta</taxon>
        <taxon>Pterygota</taxon>
        <taxon>Neoptera</taxon>
        <taxon>Endopterygota</taxon>
        <taxon>Hymenoptera</taxon>
        <taxon>Apocrita</taxon>
        <taxon>Aculeata</taxon>
        <taxon>Apoidea</taxon>
        <taxon>Anthophila</taxon>
        <taxon>Apidae</taxon>
        <taxon>Tetragonisca</taxon>
    </lineage>
</organism>
<gene>
    <name evidence="2" type="ORF">QLX08_007889</name>
</gene>
<comment type="caution">
    <text evidence="2">The sequence shown here is derived from an EMBL/GenBank/DDBJ whole genome shotgun (WGS) entry which is preliminary data.</text>
</comment>
<reference evidence="2 3" key="1">
    <citation type="submission" date="2024-05" db="EMBL/GenBank/DDBJ databases">
        <title>The nuclear and mitochondrial genome assemblies of Tetragonisca angustula (Apidae: Meliponini), a tiny yet remarkable pollinator in the Neotropics.</title>
        <authorList>
            <person name="Ferrari R."/>
            <person name="Ricardo P.C."/>
            <person name="Dias F.C."/>
            <person name="Araujo N.S."/>
            <person name="Soares D.O."/>
            <person name="Zhou Q.-S."/>
            <person name="Zhu C.-D."/>
            <person name="Coutinho L."/>
            <person name="Airas M.C."/>
            <person name="Batista T.M."/>
        </authorList>
    </citation>
    <scope>NUCLEOTIDE SEQUENCE [LARGE SCALE GENOMIC DNA]</scope>
    <source>
        <strain evidence="2">ASF017062</strain>
        <tissue evidence="2">Abdomen</tissue>
    </source>
</reference>
<dbReference type="Proteomes" id="UP001432146">
    <property type="component" value="Unassembled WGS sequence"/>
</dbReference>
<keyword evidence="3" id="KW-1185">Reference proteome</keyword>
<feature type="chain" id="PRO_5043340178" evidence="1">
    <location>
        <begin position="26"/>
        <end position="88"/>
    </location>
</feature>